<accession>A0A2M7RHS1</accession>
<evidence type="ECO:0000256" key="14">
    <source>
        <dbReference type="ARBA" id="ARBA00030634"/>
    </source>
</evidence>
<feature type="domain" description="Nudix hydrolase" evidence="22">
    <location>
        <begin position="1"/>
        <end position="130"/>
    </location>
</feature>
<keyword evidence="4" id="KW-0479">Metal-binding</keyword>
<dbReference type="InterPro" id="IPR000086">
    <property type="entry name" value="NUDIX_hydrolase_dom"/>
</dbReference>
<dbReference type="PROSITE" id="PS00893">
    <property type="entry name" value="NUDIX_BOX"/>
    <property type="match status" value="1"/>
</dbReference>
<keyword evidence="5" id="KW-0378">Hydrolase</keyword>
<dbReference type="SUPFAM" id="SSF55811">
    <property type="entry name" value="Nudix"/>
    <property type="match status" value="1"/>
</dbReference>
<comment type="catalytic activity">
    <reaction evidence="8">
        <text>2-oxo-dATP + H2O = 2-oxo-dAMP + diphosphate + H(+)</text>
        <dbReference type="Rhea" id="RHEA:31583"/>
        <dbReference type="ChEBI" id="CHEBI:15377"/>
        <dbReference type="ChEBI" id="CHEBI:15378"/>
        <dbReference type="ChEBI" id="CHEBI:33019"/>
        <dbReference type="ChEBI" id="CHEBI:63212"/>
        <dbReference type="ChEBI" id="CHEBI:77897"/>
        <dbReference type="EC" id="3.6.1.56"/>
    </reaction>
    <physiologicalReaction direction="left-to-right" evidence="8">
        <dbReference type="Rhea" id="RHEA:31584"/>
    </physiologicalReaction>
</comment>
<evidence type="ECO:0000256" key="4">
    <source>
        <dbReference type="ARBA" id="ARBA00022723"/>
    </source>
</evidence>
<evidence type="ECO:0000256" key="6">
    <source>
        <dbReference type="ARBA" id="ARBA00022842"/>
    </source>
</evidence>
<organism evidence="23 24">
    <name type="scientific">Candidatus Jorgensenbacteria bacterium CG_4_10_14_0_8_um_filter_39_13</name>
    <dbReference type="NCBI Taxonomy" id="1974589"/>
    <lineage>
        <taxon>Bacteria</taxon>
        <taxon>Candidatus Joergenseniibacteriota</taxon>
    </lineage>
</organism>
<comment type="catalytic activity">
    <reaction evidence="10">
        <text>2-oxo-ATP + H2O = 2-oxo-AMP + diphosphate + H(+)</text>
        <dbReference type="Rhea" id="RHEA:67392"/>
        <dbReference type="ChEBI" id="CHEBI:15377"/>
        <dbReference type="ChEBI" id="CHEBI:15378"/>
        <dbReference type="ChEBI" id="CHEBI:33019"/>
        <dbReference type="ChEBI" id="CHEBI:71395"/>
        <dbReference type="ChEBI" id="CHEBI:172878"/>
    </reaction>
    <physiologicalReaction direction="left-to-right" evidence="10">
        <dbReference type="Rhea" id="RHEA:67393"/>
    </physiologicalReaction>
</comment>
<evidence type="ECO:0000256" key="19">
    <source>
        <dbReference type="ARBA" id="ARBA00048894"/>
    </source>
</evidence>
<comment type="cofactor">
    <cofactor evidence="1">
        <name>Mg(2+)</name>
        <dbReference type="ChEBI" id="CHEBI:18420"/>
    </cofactor>
</comment>
<dbReference type="PRINTS" id="PR01403">
    <property type="entry name" value="8OXTPHPHTASE"/>
</dbReference>
<comment type="similarity">
    <text evidence="2">Belongs to the Nudix hydrolase family.</text>
</comment>
<evidence type="ECO:0000256" key="3">
    <source>
        <dbReference type="ARBA" id="ARBA00011245"/>
    </source>
</evidence>
<dbReference type="GO" id="GO:0005737">
    <property type="term" value="C:cytoplasm"/>
    <property type="evidence" value="ECO:0007669"/>
    <property type="project" value="TreeGrafter"/>
</dbReference>
<dbReference type="GO" id="GO:0042262">
    <property type="term" value="P:DNA protection"/>
    <property type="evidence" value="ECO:0007669"/>
    <property type="project" value="InterPro"/>
</dbReference>
<reference evidence="24" key="1">
    <citation type="submission" date="2017-09" db="EMBL/GenBank/DDBJ databases">
        <title>Depth-based differentiation of microbial function through sediment-hosted aquifers and enrichment of novel symbionts in the deep terrestrial subsurface.</title>
        <authorList>
            <person name="Probst A.J."/>
            <person name="Ladd B."/>
            <person name="Jarett J.K."/>
            <person name="Geller-Mcgrath D.E."/>
            <person name="Sieber C.M.K."/>
            <person name="Emerson J.B."/>
            <person name="Anantharaman K."/>
            <person name="Thomas B.C."/>
            <person name="Malmstrom R."/>
            <person name="Stieglmeier M."/>
            <person name="Klingl A."/>
            <person name="Woyke T."/>
            <person name="Ryan C.M."/>
            <person name="Banfield J.F."/>
        </authorList>
    </citation>
    <scope>NUCLEOTIDE SEQUENCE [LARGE SCALE GENOMIC DNA]</scope>
</reference>
<dbReference type="GO" id="GO:0008828">
    <property type="term" value="F:dATP diphosphatase activity"/>
    <property type="evidence" value="ECO:0007669"/>
    <property type="project" value="UniProtKB-EC"/>
</dbReference>
<evidence type="ECO:0000256" key="5">
    <source>
        <dbReference type="ARBA" id="ARBA00022801"/>
    </source>
</evidence>
<dbReference type="InterPro" id="IPR020084">
    <property type="entry name" value="NUDIX_hydrolase_CS"/>
</dbReference>
<gene>
    <name evidence="23" type="ORF">COY65_01655</name>
</gene>
<evidence type="ECO:0000313" key="23">
    <source>
        <dbReference type="EMBL" id="PIY96051.1"/>
    </source>
</evidence>
<dbReference type="InterPro" id="IPR015797">
    <property type="entry name" value="NUDIX_hydrolase-like_dom_sf"/>
</dbReference>
<dbReference type="Gene3D" id="3.90.79.10">
    <property type="entry name" value="Nucleoside Triphosphate Pyrophosphohydrolase"/>
    <property type="match status" value="1"/>
</dbReference>
<comment type="catalytic activity">
    <reaction evidence="18">
        <text>N(6)-methyl-ATP + H2O = N(6)-methyl-AMP + diphosphate + H(+)</text>
        <dbReference type="Rhea" id="RHEA:67608"/>
        <dbReference type="ChEBI" id="CHEBI:15377"/>
        <dbReference type="ChEBI" id="CHEBI:15378"/>
        <dbReference type="ChEBI" id="CHEBI:33019"/>
        <dbReference type="ChEBI" id="CHEBI:144842"/>
        <dbReference type="ChEBI" id="CHEBI:172873"/>
    </reaction>
    <physiologicalReaction direction="left-to-right" evidence="18">
        <dbReference type="Rhea" id="RHEA:67609"/>
    </physiologicalReaction>
</comment>
<keyword evidence="6" id="KW-0460">Magnesium</keyword>
<dbReference type="PANTHER" id="PTHR43758">
    <property type="entry name" value="7,8-DIHYDRO-8-OXOGUANINE TRIPHOSPHATASE"/>
    <property type="match status" value="1"/>
</dbReference>
<evidence type="ECO:0000256" key="9">
    <source>
        <dbReference type="ARBA" id="ARBA00024486"/>
    </source>
</evidence>
<evidence type="ECO:0000256" key="7">
    <source>
        <dbReference type="ARBA" id="ARBA00024448"/>
    </source>
</evidence>
<dbReference type="GO" id="GO:0046872">
    <property type="term" value="F:metal ion binding"/>
    <property type="evidence" value="ECO:0007669"/>
    <property type="project" value="UniProtKB-KW"/>
</dbReference>
<evidence type="ECO:0000256" key="15">
    <source>
        <dbReference type="ARBA" id="ARBA00030682"/>
    </source>
</evidence>
<evidence type="ECO:0000256" key="2">
    <source>
        <dbReference type="ARBA" id="ARBA00005582"/>
    </source>
</evidence>
<evidence type="ECO:0000256" key="21">
    <source>
        <dbReference type="ARBA" id="ARBA00053094"/>
    </source>
</evidence>
<comment type="caution">
    <text evidence="23">The sequence shown here is derived from an EMBL/GenBank/DDBJ whole genome shotgun (WGS) entry which is preliminary data.</text>
</comment>
<comment type="subunit">
    <text evidence="3">Monomer.</text>
</comment>
<evidence type="ECO:0000256" key="10">
    <source>
        <dbReference type="ARBA" id="ARBA00024596"/>
    </source>
</evidence>
<evidence type="ECO:0000313" key="24">
    <source>
        <dbReference type="Proteomes" id="UP000230238"/>
    </source>
</evidence>
<protein>
    <recommendedName>
        <fullName evidence="12">Oxidized purine nucleoside triphosphate hydrolase</fullName>
        <ecNumber evidence="11">3.6.1.56</ecNumber>
    </recommendedName>
    <alternativeName>
        <fullName evidence="16">2-hydroxy-dATP diphosphatase</fullName>
    </alternativeName>
    <alternativeName>
        <fullName evidence="15">7,8-dihydro-8-oxoguanine triphosphatase</fullName>
    </alternativeName>
    <alternativeName>
        <fullName evidence="14">8-oxo-dGTPase</fullName>
    </alternativeName>
    <alternativeName>
        <fullName evidence="17">Methylated purine nucleoside triphosphate hydrolase</fullName>
    </alternativeName>
    <alternativeName>
        <fullName evidence="13">Nucleoside diphosphate-linked moiety X motif 1</fullName>
    </alternativeName>
</protein>
<dbReference type="AlphaFoldDB" id="A0A2M7RHS1"/>
<comment type="catalytic activity">
    <reaction evidence="20">
        <text>N(6)-methyl-dATP + H2O = N(6)-methyl-dAMP + diphosphate + H(+)</text>
        <dbReference type="Rhea" id="RHEA:67604"/>
        <dbReference type="ChEBI" id="CHEBI:15377"/>
        <dbReference type="ChEBI" id="CHEBI:15378"/>
        <dbReference type="ChEBI" id="CHEBI:33019"/>
        <dbReference type="ChEBI" id="CHEBI:169976"/>
        <dbReference type="ChEBI" id="CHEBI:172872"/>
    </reaction>
    <physiologicalReaction direction="left-to-right" evidence="20">
        <dbReference type="Rhea" id="RHEA:67605"/>
    </physiologicalReaction>
</comment>
<dbReference type="EMBL" id="PFME01000023">
    <property type="protein sequence ID" value="PIY96051.1"/>
    <property type="molecule type" value="Genomic_DNA"/>
</dbReference>
<dbReference type="PANTHER" id="PTHR43758:SF2">
    <property type="entry name" value="OXIDIZED PURINE NUCLEOSIDE TRIPHOSPHATE HYDROLASE"/>
    <property type="match status" value="1"/>
</dbReference>
<evidence type="ECO:0000259" key="22">
    <source>
        <dbReference type="PROSITE" id="PS51462"/>
    </source>
</evidence>
<evidence type="ECO:0000256" key="17">
    <source>
        <dbReference type="ARBA" id="ARBA00032071"/>
    </source>
</evidence>
<comment type="catalytic activity">
    <reaction evidence="19">
        <text>O(6)-methyl-dGTP + H2O = O(6)-methyl-dGMP + diphosphate + H(+)</text>
        <dbReference type="Rhea" id="RHEA:67600"/>
        <dbReference type="ChEBI" id="CHEBI:15377"/>
        <dbReference type="ChEBI" id="CHEBI:15378"/>
        <dbReference type="ChEBI" id="CHEBI:33019"/>
        <dbReference type="ChEBI" id="CHEBI:169974"/>
        <dbReference type="ChEBI" id="CHEBI:169975"/>
    </reaction>
    <physiologicalReaction direction="left-to-right" evidence="19">
        <dbReference type="Rhea" id="RHEA:67601"/>
    </physiologicalReaction>
</comment>
<dbReference type="Pfam" id="PF00293">
    <property type="entry name" value="NUDIX"/>
    <property type="match status" value="1"/>
</dbReference>
<evidence type="ECO:0000256" key="12">
    <source>
        <dbReference type="ARBA" id="ARBA00026218"/>
    </source>
</evidence>
<name>A0A2M7RHS1_9BACT</name>
<comment type="function">
    <text evidence="21">Oxidized purine nucleoside triphosphate hydrolase which is a prominent sanitizer of the oxidized nucleotide pool. Catalyzes the hydrolysis of 2-oxo-dATP (2-hydroxy-dATP) into 2-oxo-dAMP. Also has a significant hydrolase activity toward 2-oxo-ATP, 8-oxo-dGTP and 8-oxo-dATP. Through the hydrolysis of oxidized purine nucleoside triphosphates, prevents their incorporation into DNA and the subsequent transversions A:T to C:G and G:C to T:A. Also catalyzes the hydrolysis of methylated purine nucleoside triphosphate preventing their integration into DNA. Through this antimutagenic activity protects cells from oxidative stress.</text>
</comment>
<dbReference type="EC" id="3.6.1.56" evidence="11"/>
<sequence>MKKLFTLSIIHNDSQILLGMKKRGFGQGRWNGFGGKVIPGESIEAAARREMAEEAGISAKNMEKRGILSFEFEGNPEVLEVHIFSISDLKDKPIETEEMKPKWFRLNEIPYEKMWPDDKFWLPILLNGKKFTGSFYFRDNDTLLSYDIKEILEI</sequence>
<evidence type="ECO:0000256" key="8">
    <source>
        <dbReference type="ARBA" id="ARBA00024459"/>
    </source>
</evidence>
<dbReference type="PROSITE" id="PS51462">
    <property type="entry name" value="NUDIX"/>
    <property type="match status" value="1"/>
</dbReference>
<evidence type="ECO:0000256" key="16">
    <source>
        <dbReference type="ARBA" id="ARBA00031927"/>
    </source>
</evidence>
<dbReference type="CDD" id="cd03427">
    <property type="entry name" value="NUDIX_MTH1_Nudt1"/>
    <property type="match status" value="1"/>
</dbReference>
<evidence type="ECO:0000256" key="20">
    <source>
        <dbReference type="ARBA" id="ARBA00049032"/>
    </source>
</evidence>
<proteinExistence type="inferred from homology"/>
<comment type="catalytic activity">
    <reaction evidence="9">
        <text>8-oxo-dGTP + H2O = 8-oxo-dGMP + diphosphate + H(+)</text>
        <dbReference type="Rhea" id="RHEA:31575"/>
        <dbReference type="ChEBI" id="CHEBI:15377"/>
        <dbReference type="ChEBI" id="CHEBI:15378"/>
        <dbReference type="ChEBI" id="CHEBI:33019"/>
        <dbReference type="ChEBI" id="CHEBI:63224"/>
        <dbReference type="ChEBI" id="CHEBI:77896"/>
    </reaction>
    <physiologicalReaction direction="left-to-right" evidence="9">
        <dbReference type="Rhea" id="RHEA:31576"/>
    </physiologicalReaction>
</comment>
<comment type="catalytic activity">
    <reaction evidence="7">
        <text>8-oxo-dATP + H2O = 8-oxo-dAMP + diphosphate + H(+)</text>
        <dbReference type="Rhea" id="RHEA:65396"/>
        <dbReference type="ChEBI" id="CHEBI:15377"/>
        <dbReference type="ChEBI" id="CHEBI:15378"/>
        <dbReference type="ChEBI" id="CHEBI:33019"/>
        <dbReference type="ChEBI" id="CHEBI:71361"/>
        <dbReference type="ChEBI" id="CHEBI:172871"/>
    </reaction>
    <physiologicalReaction direction="left-to-right" evidence="7">
        <dbReference type="Rhea" id="RHEA:65397"/>
    </physiologicalReaction>
</comment>
<evidence type="ECO:0000256" key="1">
    <source>
        <dbReference type="ARBA" id="ARBA00001946"/>
    </source>
</evidence>
<dbReference type="GO" id="GO:0008413">
    <property type="term" value="F:8-oxo-7,8-dihydroguanosine triphosphate pyrophosphatase activity"/>
    <property type="evidence" value="ECO:0007669"/>
    <property type="project" value="InterPro"/>
</dbReference>
<evidence type="ECO:0000256" key="11">
    <source>
        <dbReference type="ARBA" id="ARBA00026103"/>
    </source>
</evidence>
<dbReference type="Proteomes" id="UP000230238">
    <property type="component" value="Unassembled WGS sequence"/>
</dbReference>
<evidence type="ECO:0000256" key="13">
    <source>
        <dbReference type="ARBA" id="ARBA00029673"/>
    </source>
</evidence>
<dbReference type="InterPro" id="IPR003563">
    <property type="entry name" value="8ODP"/>
</dbReference>
<evidence type="ECO:0000256" key="18">
    <source>
        <dbReference type="ARBA" id="ARBA00048002"/>
    </source>
</evidence>